<dbReference type="AlphaFoldDB" id="A0A9N8VKX1"/>
<gene>
    <name evidence="1" type="ORF">FMOSSE_LOCUS1811</name>
</gene>
<dbReference type="Proteomes" id="UP000789375">
    <property type="component" value="Unassembled WGS sequence"/>
</dbReference>
<evidence type="ECO:0000313" key="1">
    <source>
        <dbReference type="EMBL" id="CAG8456395.1"/>
    </source>
</evidence>
<reference evidence="1" key="1">
    <citation type="submission" date="2021-06" db="EMBL/GenBank/DDBJ databases">
        <authorList>
            <person name="Kallberg Y."/>
            <person name="Tangrot J."/>
            <person name="Rosling A."/>
        </authorList>
    </citation>
    <scope>NUCLEOTIDE SEQUENCE</scope>
    <source>
        <strain evidence="1">87-6 pot B 2015</strain>
    </source>
</reference>
<protein>
    <submittedName>
        <fullName evidence="1">14927_t:CDS:1</fullName>
    </submittedName>
</protein>
<keyword evidence="2" id="KW-1185">Reference proteome</keyword>
<organism evidence="1 2">
    <name type="scientific">Funneliformis mosseae</name>
    <name type="common">Endomycorrhizal fungus</name>
    <name type="synonym">Glomus mosseae</name>
    <dbReference type="NCBI Taxonomy" id="27381"/>
    <lineage>
        <taxon>Eukaryota</taxon>
        <taxon>Fungi</taxon>
        <taxon>Fungi incertae sedis</taxon>
        <taxon>Mucoromycota</taxon>
        <taxon>Glomeromycotina</taxon>
        <taxon>Glomeromycetes</taxon>
        <taxon>Glomerales</taxon>
        <taxon>Glomeraceae</taxon>
        <taxon>Funneliformis</taxon>
    </lineage>
</organism>
<dbReference type="EMBL" id="CAJVPP010000212">
    <property type="protein sequence ID" value="CAG8456395.1"/>
    <property type="molecule type" value="Genomic_DNA"/>
</dbReference>
<accession>A0A9N8VKX1</accession>
<evidence type="ECO:0000313" key="2">
    <source>
        <dbReference type="Proteomes" id="UP000789375"/>
    </source>
</evidence>
<name>A0A9N8VKX1_FUNMO</name>
<sequence>MQLNAKILQNNDKLVENTPKIYSGIIIESSEIILNCFKSQIQQYL</sequence>
<comment type="caution">
    <text evidence="1">The sequence shown here is derived from an EMBL/GenBank/DDBJ whole genome shotgun (WGS) entry which is preliminary data.</text>
</comment>
<proteinExistence type="predicted"/>